<keyword evidence="4" id="KW-1185">Reference proteome</keyword>
<keyword evidence="1" id="KW-0812">Transmembrane</keyword>
<accession>A2SHB6</accession>
<feature type="transmembrane region" description="Helical" evidence="1">
    <location>
        <begin position="124"/>
        <end position="144"/>
    </location>
</feature>
<dbReference type="PANTHER" id="PTHR34475:SF1">
    <property type="entry name" value="CYTOSKELETON PROTEIN RODZ"/>
    <property type="match status" value="1"/>
</dbReference>
<dbReference type="InterPro" id="IPR050400">
    <property type="entry name" value="Bact_Cytoskel_RodZ"/>
</dbReference>
<evidence type="ECO:0000313" key="4">
    <source>
        <dbReference type="Proteomes" id="UP000000366"/>
    </source>
</evidence>
<gene>
    <name evidence="3" type="ordered locus">Mpe_A1997</name>
</gene>
<dbReference type="RefSeq" id="WP_011829592.1">
    <property type="nucleotide sequence ID" value="NC_008825.1"/>
</dbReference>
<dbReference type="InterPro" id="IPR010982">
    <property type="entry name" value="Lambda_DNA-bd_dom_sf"/>
</dbReference>
<dbReference type="InterPro" id="IPR001387">
    <property type="entry name" value="Cro/C1-type_HTH"/>
</dbReference>
<dbReference type="STRING" id="420662.Mpe_A1997"/>
<dbReference type="AlphaFoldDB" id="A2SHB6"/>
<protein>
    <recommendedName>
        <fullName evidence="2">Cytoskeleton protein RodZ-like C-terminal domain-containing protein</fullName>
    </recommendedName>
</protein>
<organism evidence="3 4">
    <name type="scientific">Methylibium petroleiphilum (strain ATCC BAA-1232 / LMG 22953 / PM1)</name>
    <dbReference type="NCBI Taxonomy" id="420662"/>
    <lineage>
        <taxon>Bacteria</taxon>
        <taxon>Pseudomonadati</taxon>
        <taxon>Pseudomonadota</taxon>
        <taxon>Betaproteobacteria</taxon>
        <taxon>Burkholderiales</taxon>
        <taxon>Sphaerotilaceae</taxon>
        <taxon>Methylibium</taxon>
    </lineage>
</organism>
<dbReference type="InterPro" id="IPR025194">
    <property type="entry name" value="RodZ-like_C"/>
</dbReference>
<dbReference type="GO" id="GO:0003677">
    <property type="term" value="F:DNA binding"/>
    <property type="evidence" value="ECO:0007669"/>
    <property type="project" value="InterPro"/>
</dbReference>
<dbReference type="HOGENOM" id="CLU_047530_3_0_4"/>
<dbReference type="Proteomes" id="UP000000366">
    <property type="component" value="Chromosome"/>
</dbReference>
<reference evidence="3 4" key="1">
    <citation type="journal article" date="2007" name="J. Bacteriol.">
        <title>Whole-genome analysis of the methyl tert-butyl ether-degrading beta-proteobacterium Methylibium petroleiphilum PM1.</title>
        <authorList>
            <person name="Kane S.R."/>
            <person name="Chakicherla A.Y."/>
            <person name="Chain P.S.G."/>
            <person name="Schmidt R."/>
            <person name="Shin M.W."/>
            <person name="Legler T.C."/>
            <person name="Scow K.M."/>
            <person name="Larimer F.W."/>
            <person name="Lucas S.M."/>
            <person name="Richardson P.M."/>
            <person name="Hristova K.R."/>
        </authorList>
    </citation>
    <scope>NUCLEOTIDE SEQUENCE [LARGE SCALE GENOMIC DNA]</scope>
    <source>
        <strain evidence="4">ATCC BAA-1232 / LMG 22953 / PM1</strain>
    </source>
</reference>
<dbReference type="CDD" id="cd00093">
    <property type="entry name" value="HTH_XRE"/>
    <property type="match status" value="1"/>
</dbReference>
<keyword evidence="1" id="KW-1133">Transmembrane helix</keyword>
<dbReference type="KEGG" id="mpt:Mpe_A1997"/>
<evidence type="ECO:0000313" key="3">
    <source>
        <dbReference type="EMBL" id="ABM94955.1"/>
    </source>
</evidence>
<dbReference type="Pfam" id="PF13413">
    <property type="entry name" value="HTH_25"/>
    <property type="match status" value="1"/>
</dbReference>
<evidence type="ECO:0000256" key="1">
    <source>
        <dbReference type="SAM" id="Phobius"/>
    </source>
</evidence>
<name>A2SHB6_METPP</name>
<dbReference type="eggNOG" id="COG1426">
    <property type="taxonomic scope" value="Bacteria"/>
</dbReference>
<dbReference type="PANTHER" id="PTHR34475">
    <property type="match status" value="1"/>
</dbReference>
<keyword evidence="1" id="KW-0472">Membrane</keyword>
<dbReference type="SUPFAM" id="SSF47413">
    <property type="entry name" value="lambda repressor-like DNA-binding domains"/>
    <property type="match status" value="1"/>
</dbReference>
<dbReference type="Gene3D" id="1.10.260.40">
    <property type="entry name" value="lambda repressor-like DNA-binding domains"/>
    <property type="match status" value="1"/>
</dbReference>
<feature type="domain" description="Cytoskeleton protein RodZ-like C-terminal" evidence="2">
    <location>
        <begin position="231"/>
        <end position="302"/>
    </location>
</feature>
<sequence length="304" mass="30760">MSEGTVDAGPPATTAGKLLRAARESQGMHLAVLAASLKVSPQKLEAIENDHPEQLPDATFARALAQSMCRALKIDAEPVLSLLPTAASAGRGLDHVARGLNQPFHDRGVPSDGDEWQRFLSPPLIAAAVLVLAAVAVYLLPVGWVGRLLPTDPSASAVPEIAASNPIDTGVAVSSTTSIAPESASPALAGASAVGSSEAEAAAPGSAVIDTVFSAPVGTAASASAAGGLLTMRAVAESWVEVRDAKGQVLLSRTLAAGEAAGLDGPLPLRVTVGNAEATQIVFRGQPVALSESTRDNVARLELK</sequence>
<dbReference type="Pfam" id="PF13464">
    <property type="entry name" value="RodZ_C"/>
    <property type="match status" value="1"/>
</dbReference>
<evidence type="ECO:0000259" key="2">
    <source>
        <dbReference type="Pfam" id="PF13464"/>
    </source>
</evidence>
<dbReference type="EMBL" id="CP000555">
    <property type="protein sequence ID" value="ABM94955.1"/>
    <property type="molecule type" value="Genomic_DNA"/>
</dbReference>
<proteinExistence type="predicted"/>